<feature type="compositionally biased region" description="Low complexity" evidence="1">
    <location>
        <begin position="199"/>
        <end position="225"/>
    </location>
</feature>
<feature type="transmembrane region" description="Helical" evidence="2">
    <location>
        <begin position="122"/>
        <end position="140"/>
    </location>
</feature>
<reference evidence="3 4" key="1">
    <citation type="journal article" date="2011" name="Science">
        <title>The ecoresponsive genome of Daphnia pulex.</title>
        <authorList>
            <person name="Colbourne J.K."/>
            <person name="Pfrender M.E."/>
            <person name="Gilbert D."/>
            <person name="Thomas W.K."/>
            <person name="Tucker A."/>
            <person name="Oakley T.H."/>
            <person name="Tokishita S."/>
            <person name="Aerts A."/>
            <person name="Arnold G.J."/>
            <person name="Basu M.K."/>
            <person name="Bauer D.J."/>
            <person name="Caceres C.E."/>
            <person name="Carmel L."/>
            <person name="Casola C."/>
            <person name="Choi J.H."/>
            <person name="Detter J.C."/>
            <person name="Dong Q."/>
            <person name="Dusheyko S."/>
            <person name="Eads B.D."/>
            <person name="Frohlich T."/>
            <person name="Geiler-Samerotte K.A."/>
            <person name="Gerlach D."/>
            <person name="Hatcher P."/>
            <person name="Jogdeo S."/>
            <person name="Krijgsveld J."/>
            <person name="Kriventseva E.V."/>
            <person name="Kultz D."/>
            <person name="Laforsch C."/>
            <person name="Lindquist E."/>
            <person name="Lopez J."/>
            <person name="Manak J.R."/>
            <person name="Muller J."/>
            <person name="Pangilinan J."/>
            <person name="Patwardhan R.P."/>
            <person name="Pitluck S."/>
            <person name="Pritham E.J."/>
            <person name="Rechtsteiner A."/>
            <person name="Rho M."/>
            <person name="Rogozin I.B."/>
            <person name="Sakarya O."/>
            <person name="Salamov A."/>
            <person name="Schaack S."/>
            <person name="Shapiro H."/>
            <person name="Shiga Y."/>
            <person name="Skalitzky C."/>
            <person name="Smith Z."/>
            <person name="Souvorov A."/>
            <person name="Sung W."/>
            <person name="Tang Z."/>
            <person name="Tsuchiya D."/>
            <person name="Tu H."/>
            <person name="Vos H."/>
            <person name="Wang M."/>
            <person name="Wolf Y.I."/>
            <person name="Yamagata H."/>
            <person name="Yamada T."/>
            <person name="Ye Y."/>
            <person name="Shaw J.R."/>
            <person name="Andrews J."/>
            <person name="Crease T.J."/>
            <person name="Tang H."/>
            <person name="Lucas S.M."/>
            <person name="Robertson H.M."/>
            <person name="Bork P."/>
            <person name="Koonin E.V."/>
            <person name="Zdobnov E.M."/>
            <person name="Grigoriev I.V."/>
            <person name="Lynch M."/>
            <person name="Boore J.L."/>
        </authorList>
    </citation>
    <scope>NUCLEOTIDE SEQUENCE [LARGE SCALE GENOMIC DNA]</scope>
</reference>
<organism evidence="3 4">
    <name type="scientific">Daphnia pulex</name>
    <name type="common">Water flea</name>
    <dbReference type="NCBI Taxonomy" id="6669"/>
    <lineage>
        <taxon>Eukaryota</taxon>
        <taxon>Metazoa</taxon>
        <taxon>Ecdysozoa</taxon>
        <taxon>Arthropoda</taxon>
        <taxon>Crustacea</taxon>
        <taxon>Branchiopoda</taxon>
        <taxon>Diplostraca</taxon>
        <taxon>Cladocera</taxon>
        <taxon>Anomopoda</taxon>
        <taxon>Daphniidae</taxon>
        <taxon>Daphnia</taxon>
    </lineage>
</organism>
<feature type="transmembrane region" description="Helical" evidence="2">
    <location>
        <begin position="12"/>
        <end position="30"/>
    </location>
</feature>
<name>E9GE83_DAPPU</name>
<accession>E9GE83</accession>
<keyword evidence="2" id="KW-1133">Transmembrane helix</keyword>
<feature type="transmembrane region" description="Helical" evidence="2">
    <location>
        <begin position="64"/>
        <end position="84"/>
    </location>
</feature>
<dbReference type="EMBL" id="GL732540">
    <property type="protein sequence ID" value="EFX82359.1"/>
    <property type="molecule type" value="Genomic_DNA"/>
</dbReference>
<feature type="transmembrane region" description="Helical" evidence="2">
    <location>
        <begin position="36"/>
        <end position="57"/>
    </location>
</feature>
<dbReference type="HOGENOM" id="CLU_1125506_0_0_1"/>
<dbReference type="AlphaFoldDB" id="E9GE83"/>
<dbReference type="PhylomeDB" id="E9GE83"/>
<protein>
    <submittedName>
        <fullName evidence="3">Uncharacterized protein</fullName>
    </submittedName>
</protein>
<keyword evidence="4" id="KW-1185">Reference proteome</keyword>
<keyword evidence="2" id="KW-0812">Transmembrane</keyword>
<feature type="region of interest" description="Disordered" evidence="1">
    <location>
        <begin position="147"/>
        <end position="174"/>
    </location>
</feature>
<dbReference type="KEGG" id="dpx:DAPPUDRAFT_316871"/>
<evidence type="ECO:0000313" key="4">
    <source>
        <dbReference type="Proteomes" id="UP000000305"/>
    </source>
</evidence>
<evidence type="ECO:0000256" key="1">
    <source>
        <dbReference type="SAM" id="MobiDB-lite"/>
    </source>
</evidence>
<sequence>MAGDKILRHLAIATMLEGCILVLMQLAVLITLHDWVDWICIGFWGGGLMIMAGMWALQRSQKKMITTSALAMIGGLCLVGFYSWHVSTVDCSQIDDRNQNQSRKSQWEEDSDLCDWRLASDILFIIFGLVAIGINMFMAVKGSTLTGAHSRRSSNSSHSGHHHHHHPPAPVVHPVPVVHHHTTYVTPEATYSIPYHPHQQQQQQQVMPAGYPHPQQQPAHYPVYPSQHQNPHQPAYNPGYPVPGAPPYYKD</sequence>
<evidence type="ECO:0000313" key="3">
    <source>
        <dbReference type="EMBL" id="EFX82359.1"/>
    </source>
</evidence>
<proteinExistence type="predicted"/>
<dbReference type="Proteomes" id="UP000000305">
    <property type="component" value="Unassembled WGS sequence"/>
</dbReference>
<feature type="region of interest" description="Disordered" evidence="1">
    <location>
        <begin position="197"/>
        <end position="251"/>
    </location>
</feature>
<gene>
    <name evidence="3" type="ORF">DAPPUDRAFT_316871</name>
</gene>
<dbReference type="STRING" id="6669.E9GE83"/>
<dbReference type="InParanoid" id="E9GE83"/>
<dbReference type="OrthoDB" id="10350445at2759"/>
<keyword evidence="2" id="KW-0472">Membrane</keyword>
<feature type="compositionally biased region" description="Pro residues" evidence="1">
    <location>
        <begin position="240"/>
        <end position="251"/>
    </location>
</feature>
<evidence type="ECO:0000256" key="2">
    <source>
        <dbReference type="SAM" id="Phobius"/>
    </source>
</evidence>